<dbReference type="InterPro" id="IPR005321">
    <property type="entry name" value="Peptidase_S58_DmpA"/>
</dbReference>
<evidence type="ECO:0000313" key="3">
    <source>
        <dbReference type="Proteomes" id="UP000095247"/>
    </source>
</evidence>
<evidence type="ECO:0000313" key="2">
    <source>
        <dbReference type="EMBL" id="OEJ14148.1"/>
    </source>
</evidence>
<dbReference type="EMBL" id="MDCO01000012">
    <property type="protein sequence ID" value="OEJ14148.1"/>
    <property type="molecule type" value="Genomic_DNA"/>
</dbReference>
<comment type="similarity">
    <text evidence="1">Belongs to the peptidase S58 family.</text>
</comment>
<accession>A0A1E5NDB5</accession>
<dbReference type="PANTHER" id="PTHR36512:SF3">
    <property type="entry name" value="BLR5678 PROTEIN"/>
    <property type="match status" value="1"/>
</dbReference>
<dbReference type="Proteomes" id="UP000095247">
    <property type="component" value="Unassembled WGS sequence"/>
</dbReference>
<dbReference type="RefSeq" id="WP_069727432.1">
    <property type="nucleotide sequence ID" value="NZ_MDCO01000012.1"/>
</dbReference>
<dbReference type="CDD" id="cd02252">
    <property type="entry name" value="nylC_like"/>
    <property type="match status" value="1"/>
</dbReference>
<proteinExistence type="inferred from homology"/>
<dbReference type="AlphaFoldDB" id="A0A1E5NDB5"/>
<organism evidence="2 3">
    <name type="scientific">Brachyspira hampsonii</name>
    <dbReference type="NCBI Taxonomy" id="1287055"/>
    <lineage>
        <taxon>Bacteria</taxon>
        <taxon>Pseudomonadati</taxon>
        <taxon>Spirochaetota</taxon>
        <taxon>Spirochaetia</taxon>
        <taxon>Brachyspirales</taxon>
        <taxon>Brachyspiraceae</taxon>
        <taxon>Brachyspira</taxon>
    </lineage>
</organism>
<dbReference type="Pfam" id="PF03576">
    <property type="entry name" value="Peptidase_S58"/>
    <property type="match status" value="1"/>
</dbReference>
<comment type="caution">
    <text evidence="2">The sequence shown here is derived from an EMBL/GenBank/DDBJ whole genome shotgun (WGS) entry which is preliminary data.</text>
</comment>
<evidence type="ECO:0000256" key="1">
    <source>
        <dbReference type="ARBA" id="ARBA00007068"/>
    </source>
</evidence>
<dbReference type="Gene3D" id="3.60.70.12">
    <property type="entry name" value="L-amino peptidase D-ALA esterase/amidase"/>
    <property type="match status" value="1"/>
</dbReference>
<dbReference type="SUPFAM" id="SSF56266">
    <property type="entry name" value="DmpA/ArgJ-like"/>
    <property type="match status" value="1"/>
</dbReference>
<dbReference type="GO" id="GO:0004177">
    <property type="term" value="F:aminopeptidase activity"/>
    <property type="evidence" value="ECO:0007669"/>
    <property type="project" value="TreeGrafter"/>
</dbReference>
<gene>
    <name evidence="2" type="ORF">BFL38_05315</name>
</gene>
<dbReference type="InterPro" id="IPR016117">
    <property type="entry name" value="ArgJ-like_dom_sf"/>
</dbReference>
<name>A0A1E5NDB5_9SPIR</name>
<reference evidence="2 3" key="1">
    <citation type="submission" date="2016-08" db="EMBL/GenBank/DDBJ databases">
        <title>Characterization and recognition of Brachyspira hampsonii sp. nov., a novel intestinal spirochete that is pathogenic to pigs.</title>
        <authorList>
            <person name="Mirajkar N."/>
            <person name="La T."/>
            <person name="Phillips N."/>
            <person name="Hampson D."/>
            <person name="Gebhart C."/>
        </authorList>
    </citation>
    <scope>NUCLEOTIDE SEQUENCE [LARGE SCALE GENOMIC DNA]</scope>
    <source>
        <strain evidence="2 3">P280/1</strain>
    </source>
</reference>
<sequence length="328" mass="34674">MREIKITDIENIKIGNAQNKDAATGCTVIICERGAVTGLDVRGGGPASRESELTKPFASAEVIHAVLLSGGSAFGLDASGGVMKYLEERNIGFDVGVTKVPLVCQSCIFDLRVGDYKVRPDINMAYEACVNAQNNNPKMGNYGAGTGASVGKILGADYAMKSGLGFYAVQIDDVKVGAIVSVNAFGDIYDYDNGKMIAGLLNENKDGFRSSEEEFIKITQNNNLSFTSNNNIVTNTTIGAVITNAKFTKSQMGKIASMAHNGFARAIRPVHTTVDGDSIYAMSVGDINASLDSVGTIAALVMGRAINNAVKSAEASYGFQSYNDIIKN</sequence>
<dbReference type="PANTHER" id="PTHR36512">
    <property type="entry name" value="D-AMINOPEPTIDASE"/>
    <property type="match status" value="1"/>
</dbReference>
<protein>
    <submittedName>
        <fullName evidence="2">Peptidase</fullName>
    </submittedName>
</protein>